<comment type="caution">
    <text evidence="1">The sequence shown here is derived from an EMBL/GenBank/DDBJ whole genome shotgun (WGS) entry which is preliminary data.</text>
</comment>
<accession>A0ABN0T018</accession>
<dbReference type="NCBIfam" id="NF047637">
    <property type="entry name" value="lipo_CC0125"/>
    <property type="match status" value="1"/>
</dbReference>
<name>A0ABN0T018_9GAMM</name>
<gene>
    <name evidence="1" type="ORF">GCM10009123_14260</name>
</gene>
<reference evidence="1 2" key="1">
    <citation type="journal article" date="2019" name="Int. J. Syst. Evol. Microbiol.">
        <title>The Global Catalogue of Microorganisms (GCM) 10K type strain sequencing project: providing services to taxonomists for standard genome sequencing and annotation.</title>
        <authorList>
            <consortium name="The Broad Institute Genomics Platform"/>
            <consortium name="The Broad Institute Genome Sequencing Center for Infectious Disease"/>
            <person name="Wu L."/>
            <person name="Ma J."/>
        </authorList>
    </citation>
    <scope>NUCLEOTIDE SEQUENCE [LARGE SCALE GENOMIC DNA]</scope>
    <source>
        <strain evidence="1 2">JCM 16211</strain>
    </source>
</reference>
<organism evidence="1 2">
    <name type="scientific">Kangiella japonica</name>
    <dbReference type="NCBI Taxonomy" id="647384"/>
    <lineage>
        <taxon>Bacteria</taxon>
        <taxon>Pseudomonadati</taxon>
        <taxon>Pseudomonadota</taxon>
        <taxon>Gammaproteobacteria</taxon>
        <taxon>Kangiellales</taxon>
        <taxon>Kangiellaceae</taxon>
        <taxon>Kangiella</taxon>
    </lineage>
</organism>
<dbReference type="EMBL" id="BAAAFM010000003">
    <property type="protein sequence ID" value="GAA0207902.1"/>
    <property type="molecule type" value="Genomic_DNA"/>
</dbReference>
<dbReference type="Proteomes" id="UP001501221">
    <property type="component" value="Unassembled WGS sequence"/>
</dbReference>
<evidence type="ECO:0000313" key="1">
    <source>
        <dbReference type="EMBL" id="GAA0207902.1"/>
    </source>
</evidence>
<evidence type="ECO:0000313" key="2">
    <source>
        <dbReference type="Proteomes" id="UP001501221"/>
    </source>
</evidence>
<sequence length="160" mass="18201">MEESIGLAMKHLFILVLTLLLAACASQYRYNPLQNIGIGPYHASIGQNLYRVHFKTLGSNKETTRLQALKHAKYLTSNQNLDWFIVLKEQVITEQLESLEANEVLRITCNENECHQSTYSNPHFKQQFTASDKPVTTEVIVVIRMGRGIQPAVKKSYSAY</sequence>
<proteinExistence type="predicted"/>
<keyword evidence="2" id="KW-1185">Reference proteome</keyword>
<protein>
    <submittedName>
        <fullName evidence="1">Uncharacterized protein</fullName>
    </submittedName>
</protein>